<sequence>MAQQINLLTPILLKPRRHFTATAMAQGLGLVLVGSLLLAGWIHGRAEQRRAEFLARQQALQAEQQALSRSLAGLPATTDLKALESQIKVLKEQQEGQAELLQSLRSGHQMAGERHSDLLALVASTVPASVWLQGLRWQSGQLELSGGTLDPAALRAWLTQLQGQALLHRVVMAELRLEMVSAAQAGNGGATAIAGRLQLPPGAGGAGQPIWAFQLRGADPGVKVAASTGARP</sequence>
<keyword evidence="1" id="KW-0472">Membrane</keyword>
<keyword evidence="1" id="KW-0812">Transmembrane</keyword>
<name>A0ABV0GEG6_9BURK</name>
<feature type="transmembrane region" description="Helical" evidence="1">
    <location>
        <begin position="20"/>
        <end position="42"/>
    </location>
</feature>
<dbReference type="EMBL" id="JBDPZC010000005">
    <property type="protein sequence ID" value="MEO3713468.1"/>
    <property type="molecule type" value="Genomic_DNA"/>
</dbReference>
<evidence type="ECO:0000313" key="2">
    <source>
        <dbReference type="EMBL" id="MEO3713468.1"/>
    </source>
</evidence>
<dbReference type="InterPro" id="IPR007813">
    <property type="entry name" value="PilN"/>
</dbReference>
<gene>
    <name evidence="2" type="ORF">ABDJ40_11900</name>
</gene>
<protein>
    <submittedName>
        <fullName evidence="2">PilN domain-containing protein</fullName>
    </submittedName>
</protein>
<keyword evidence="3" id="KW-1185">Reference proteome</keyword>
<reference evidence="2 3" key="1">
    <citation type="submission" date="2024-05" db="EMBL/GenBank/DDBJ databases">
        <title>Roseateles sp. 2.12 16S ribosomal RNA gene Genome sequencing and assembly.</title>
        <authorList>
            <person name="Woo H."/>
        </authorList>
    </citation>
    <scope>NUCLEOTIDE SEQUENCE [LARGE SCALE GENOMIC DNA]</scope>
    <source>
        <strain evidence="2 3">2.12</strain>
    </source>
</reference>
<evidence type="ECO:0000313" key="3">
    <source>
        <dbReference type="Proteomes" id="UP001462640"/>
    </source>
</evidence>
<comment type="caution">
    <text evidence="2">The sequence shown here is derived from an EMBL/GenBank/DDBJ whole genome shotgun (WGS) entry which is preliminary data.</text>
</comment>
<organism evidence="2 3">
    <name type="scientific">Roseateles flavus</name>
    <dbReference type="NCBI Taxonomy" id="3149041"/>
    <lineage>
        <taxon>Bacteria</taxon>
        <taxon>Pseudomonadati</taxon>
        <taxon>Pseudomonadota</taxon>
        <taxon>Betaproteobacteria</taxon>
        <taxon>Burkholderiales</taxon>
        <taxon>Sphaerotilaceae</taxon>
        <taxon>Roseateles</taxon>
    </lineage>
</organism>
<dbReference type="Pfam" id="PF05137">
    <property type="entry name" value="PilN"/>
    <property type="match status" value="1"/>
</dbReference>
<proteinExistence type="predicted"/>
<accession>A0ABV0GEG6</accession>
<evidence type="ECO:0000256" key="1">
    <source>
        <dbReference type="SAM" id="Phobius"/>
    </source>
</evidence>
<keyword evidence="1" id="KW-1133">Transmembrane helix</keyword>
<dbReference type="Proteomes" id="UP001462640">
    <property type="component" value="Unassembled WGS sequence"/>
</dbReference>
<dbReference type="RefSeq" id="WP_347609938.1">
    <property type="nucleotide sequence ID" value="NZ_JBDPZC010000005.1"/>
</dbReference>